<dbReference type="Proteomes" id="UP000433652">
    <property type="component" value="Unassembled WGS sequence"/>
</dbReference>
<keyword evidence="2" id="KW-0732">Signal</keyword>
<comment type="caution">
    <text evidence="3">The sequence shown here is derived from an EMBL/GenBank/DDBJ whole genome shotgun (WGS) entry which is preliminary data.</text>
</comment>
<dbReference type="AlphaFoldDB" id="A0A6I4SST4"/>
<dbReference type="Gene3D" id="1.25.40.10">
    <property type="entry name" value="Tetratricopeptide repeat domain"/>
    <property type="match status" value="1"/>
</dbReference>
<sequence>MKSRVIKALAIVSVFTAALAPAGAQAEWLRADTKHFILYSDGREAELTKFAVEAEKFDSLLRSWFKVGEHEDAIRLPVFIMKDSETVSKLRGVEKGALGGFYQALPEGAYALSNRAKPVSKFSGTGQQILFHEYTHHFFTRYVSGSYPTWLFEGFAEYFSTTTFDKDDSYTVGNIANSRAYGLTAGQNLPIERILTDGLTGLNRQQTDVYYGRSWLLTHHLMSDAAGRAQLSEYVKAFNSGTPPREAAESTFGPFEKLDQDLVALTRKGMVAFSSKEPIGYDPTVRITPLDTVDSELLELHINRIVQFQPDETLSKLRALAAIAPDRVGVLAELARAELETARKAGSAEATAIAVAAAEGTADKVLALDPDNVSAAMTKGLAILEHDDGNPSDEDVAAARKMFVKANNADPEEPRPLYEYFRSYAQYSGRPPDIAIQGLEAAFTKAPEIVDYRVALAFAYANLGRFDEAMSLVRYLAYHPHMAEHGKRLIEQLEKMREQREEFEKRLADAEEEESED</sequence>
<dbReference type="InterPro" id="IPR011990">
    <property type="entry name" value="TPR-like_helical_dom_sf"/>
</dbReference>
<dbReference type="OrthoDB" id="5523615at2"/>
<name>A0A6I4SST4_9SPHN</name>
<gene>
    <name evidence="3" type="ORF">GRI89_03460</name>
</gene>
<keyword evidence="1" id="KW-0175">Coiled coil</keyword>
<evidence type="ECO:0000256" key="2">
    <source>
        <dbReference type="SAM" id="SignalP"/>
    </source>
</evidence>
<keyword evidence="4" id="KW-1185">Reference proteome</keyword>
<evidence type="ECO:0000256" key="1">
    <source>
        <dbReference type="SAM" id="Coils"/>
    </source>
</evidence>
<evidence type="ECO:0000313" key="4">
    <source>
        <dbReference type="Proteomes" id="UP000433652"/>
    </source>
</evidence>
<evidence type="ECO:0008006" key="5">
    <source>
        <dbReference type="Google" id="ProtNLM"/>
    </source>
</evidence>
<protein>
    <recommendedName>
        <fullName evidence="5">DUF1570 domain-containing protein</fullName>
    </recommendedName>
</protein>
<evidence type="ECO:0000313" key="3">
    <source>
        <dbReference type="EMBL" id="MXO58599.1"/>
    </source>
</evidence>
<dbReference type="SUPFAM" id="SSF55486">
    <property type="entry name" value="Metalloproteases ('zincins'), catalytic domain"/>
    <property type="match status" value="1"/>
</dbReference>
<feature type="chain" id="PRO_5026252440" description="DUF1570 domain-containing protein" evidence="2">
    <location>
        <begin position="27"/>
        <end position="517"/>
    </location>
</feature>
<dbReference type="RefSeq" id="WP_159792236.1">
    <property type="nucleotide sequence ID" value="NZ_WTYM01000029.1"/>
</dbReference>
<dbReference type="EMBL" id="WTYM01000029">
    <property type="protein sequence ID" value="MXO58599.1"/>
    <property type="molecule type" value="Genomic_DNA"/>
</dbReference>
<feature type="coiled-coil region" evidence="1">
    <location>
        <begin position="486"/>
        <end position="516"/>
    </location>
</feature>
<dbReference type="SUPFAM" id="SSF48452">
    <property type="entry name" value="TPR-like"/>
    <property type="match status" value="1"/>
</dbReference>
<feature type="signal peptide" evidence="2">
    <location>
        <begin position="1"/>
        <end position="26"/>
    </location>
</feature>
<accession>A0A6I4SST4</accession>
<proteinExistence type="predicted"/>
<organism evidence="3 4">
    <name type="scientific">Croceibacterium salegens</name>
    <dbReference type="NCBI Taxonomy" id="1737568"/>
    <lineage>
        <taxon>Bacteria</taxon>
        <taxon>Pseudomonadati</taxon>
        <taxon>Pseudomonadota</taxon>
        <taxon>Alphaproteobacteria</taxon>
        <taxon>Sphingomonadales</taxon>
        <taxon>Erythrobacteraceae</taxon>
        <taxon>Croceibacterium</taxon>
    </lineage>
</organism>
<reference evidence="3 4" key="1">
    <citation type="submission" date="2019-12" db="EMBL/GenBank/DDBJ databases">
        <title>Genomic-based taxomic classification of the family Erythrobacteraceae.</title>
        <authorList>
            <person name="Xu L."/>
        </authorList>
    </citation>
    <scope>NUCLEOTIDE SEQUENCE [LARGE SCALE GENOMIC DNA]</scope>
    <source>
        <strain evidence="3 4">MCCC 1K01500</strain>
    </source>
</reference>